<feature type="region of interest" description="Disordered" evidence="2">
    <location>
        <begin position="177"/>
        <end position="257"/>
    </location>
</feature>
<feature type="compositionally biased region" description="Basic and acidic residues" evidence="2">
    <location>
        <begin position="177"/>
        <end position="232"/>
    </location>
</feature>
<feature type="region of interest" description="Disordered" evidence="2">
    <location>
        <begin position="112"/>
        <end position="139"/>
    </location>
</feature>
<dbReference type="InterPro" id="IPR003594">
    <property type="entry name" value="HATPase_dom"/>
</dbReference>
<dbReference type="InterPro" id="IPR050267">
    <property type="entry name" value="Anti-sigma-factor_SerPK"/>
</dbReference>
<comment type="caution">
    <text evidence="4">The sequence shown here is derived from an EMBL/GenBank/DDBJ whole genome shotgun (WGS) entry which is preliminary data.</text>
</comment>
<keyword evidence="1" id="KW-0808">Transferase</keyword>
<feature type="compositionally biased region" description="Basic and acidic residues" evidence="2">
    <location>
        <begin position="124"/>
        <end position="136"/>
    </location>
</feature>
<name>A0ABQ3U8K6_STRHY</name>
<dbReference type="SUPFAM" id="SSF55874">
    <property type="entry name" value="ATPase domain of HSP90 chaperone/DNA topoisomerase II/histidine kinase"/>
    <property type="match status" value="1"/>
</dbReference>
<gene>
    <name evidence="4" type="ORF">TPA0910_63700</name>
</gene>
<evidence type="ECO:0000259" key="3">
    <source>
        <dbReference type="Pfam" id="PF13581"/>
    </source>
</evidence>
<dbReference type="PANTHER" id="PTHR35526:SF3">
    <property type="entry name" value="ANTI-SIGMA-F FACTOR RSBW"/>
    <property type="match status" value="1"/>
</dbReference>
<organism evidence="4 5">
    <name type="scientific">Streptomyces hygroscopicus</name>
    <dbReference type="NCBI Taxonomy" id="1912"/>
    <lineage>
        <taxon>Bacteria</taxon>
        <taxon>Bacillati</taxon>
        <taxon>Actinomycetota</taxon>
        <taxon>Actinomycetes</taxon>
        <taxon>Kitasatosporales</taxon>
        <taxon>Streptomycetaceae</taxon>
        <taxon>Streptomyces</taxon>
        <taxon>Streptomyces violaceusniger group</taxon>
    </lineage>
</organism>
<reference evidence="4" key="1">
    <citation type="submission" date="2024-05" db="EMBL/GenBank/DDBJ databases">
        <title>Whole genome shotgun sequence of Streptomyces hygroscopicus NBRC 113678.</title>
        <authorList>
            <person name="Komaki H."/>
            <person name="Tamura T."/>
        </authorList>
    </citation>
    <scope>NUCLEOTIDE SEQUENCE</scope>
    <source>
        <strain evidence="4">N11-34</strain>
    </source>
</reference>
<dbReference type="Pfam" id="PF13581">
    <property type="entry name" value="HATPase_c_2"/>
    <property type="match status" value="1"/>
</dbReference>
<keyword evidence="1" id="KW-0723">Serine/threonine-protein kinase</keyword>
<evidence type="ECO:0000256" key="2">
    <source>
        <dbReference type="SAM" id="MobiDB-lite"/>
    </source>
</evidence>
<dbReference type="PANTHER" id="PTHR35526">
    <property type="entry name" value="ANTI-SIGMA-F FACTOR RSBW-RELATED"/>
    <property type="match status" value="1"/>
</dbReference>
<keyword evidence="5" id="KW-1185">Reference proteome</keyword>
<dbReference type="InterPro" id="IPR036890">
    <property type="entry name" value="HATPase_C_sf"/>
</dbReference>
<sequence length="257" mass="28048">MVHGPFRHYRPLHTVKGCGMPLDVDRLDPSVPDPTRPATWRFALPHTTAAVPLARALIRNTLADIGAPVDGDTAELLTAELVANAVRHTAGDEPIELVVELVPTGGWQVEVHDQDPNPPGELDALGRPEGPKRPDGLAEGGRGLLLIRTLSADAGYRPTPYGKAVWFVLPPMEYPTERAGEGPGERGPAERAADHPTERGRAERAADHPRKQDPTERDRAERPAQHPRKQDPTEQGPAERSAQHPAEQDPTERPTER</sequence>
<dbReference type="EMBL" id="BNEK01000005">
    <property type="protein sequence ID" value="GHJ31937.1"/>
    <property type="molecule type" value="Genomic_DNA"/>
</dbReference>
<protein>
    <recommendedName>
        <fullName evidence="3">Histidine kinase/HSP90-like ATPase domain-containing protein</fullName>
    </recommendedName>
</protein>
<proteinExistence type="predicted"/>
<evidence type="ECO:0000313" key="5">
    <source>
        <dbReference type="Proteomes" id="UP001054854"/>
    </source>
</evidence>
<keyword evidence="1" id="KW-0418">Kinase</keyword>
<accession>A0ABQ3U8K6</accession>
<evidence type="ECO:0000256" key="1">
    <source>
        <dbReference type="ARBA" id="ARBA00022527"/>
    </source>
</evidence>
<evidence type="ECO:0000313" key="4">
    <source>
        <dbReference type="EMBL" id="GHJ31937.1"/>
    </source>
</evidence>
<feature type="domain" description="Histidine kinase/HSP90-like ATPase" evidence="3">
    <location>
        <begin position="45"/>
        <end position="168"/>
    </location>
</feature>
<dbReference type="Proteomes" id="UP001054854">
    <property type="component" value="Unassembled WGS sequence"/>
</dbReference>
<feature type="compositionally biased region" description="Basic and acidic residues" evidence="2">
    <location>
        <begin position="246"/>
        <end position="257"/>
    </location>
</feature>
<dbReference type="CDD" id="cd16936">
    <property type="entry name" value="HATPase_RsbW-like"/>
    <property type="match status" value="1"/>
</dbReference>
<dbReference type="Gene3D" id="3.30.565.10">
    <property type="entry name" value="Histidine kinase-like ATPase, C-terminal domain"/>
    <property type="match status" value="1"/>
</dbReference>